<evidence type="ECO:0000313" key="3">
    <source>
        <dbReference type="Proteomes" id="UP000598032"/>
    </source>
</evidence>
<dbReference type="RefSeq" id="WP_236591556.1">
    <property type="nucleotide sequence ID" value="NZ_CAJHCP010000001.1"/>
</dbReference>
<dbReference type="Pfam" id="PF07369">
    <property type="entry name" value="DUF1488"/>
    <property type="match status" value="1"/>
</dbReference>
<dbReference type="Proteomes" id="UP000598032">
    <property type="component" value="Unassembled WGS sequence"/>
</dbReference>
<organism evidence="2 3">
    <name type="scientific">Paraburkholderia metrosideri</name>
    <dbReference type="NCBI Taxonomy" id="580937"/>
    <lineage>
        <taxon>Bacteria</taxon>
        <taxon>Pseudomonadati</taxon>
        <taxon>Pseudomonadota</taxon>
        <taxon>Betaproteobacteria</taxon>
        <taxon>Burkholderiales</taxon>
        <taxon>Burkholderiaceae</taxon>
        <taxon>Paraburkholderia</taxon>
    </lineage>
</organism>
<proteinExistence type="predicted"/>
<feature type="compositionally biased region" description="Basic and acidic residues" evidence="1">
    <location>
        <begin position="42"/>
        <end position="61"/>
    </location>
</feature>
<dbReference type="InterPro" id="IPR036692">
    <property type="entry name" value="Shew3726-like_sf"/>
</dbReference>
<sequence length="195" mass="20988">MVARNSEPGATGSEAEEFGTHTRDRNDVREQAAVATPTNLRDNLRATRDTTAQDRGFHNTDKSPAAGWTAVQPREYHSGVDGGRLFLAGAALMPEPSDEATMEIRFPAEAPAYRGSNLTVVFAALVDGETVPCAISVEALEDHFGAYSEDLEGWMRAFDAGRPRIEAVAREHLQISNGTPVLLKSGHFPPGNVAD</sequence>
<keyword evidence="3" id="KW-1185">Reference proteome</keyword>
<reference evidence="2 3" key="1">
    <citation type="submission" date="2020-10" db="EMBL/GenBank/DDBJ databases">
        <authorList>
            <person name="Peeters C."/>
        </authorList>
    </citation>
    <scope>NUCLEOTIDE SEQUENCE [LARGE SCALE GENOMIC DNA]</scope>
    <source>
        <strain evidence="2 3">LMG 28140</strain>
    </source>
</reference>
<evidence type="ECO:0000313" key="2">
    <source>
        <dbReference type="EMBL" id="CAD6509488.1"/>
    </source>
</evidence>
<comment type="caution">
    <text evidence="2">The sequence shown here is derived from an EMBL/GenBank/DDBJ whole genome shotgun (WGS) entry which is preliminary data.</text>
</comment>
<name>A0ABM8N9C5_9BURK</name>
<dbReference type="InterPro" id="IPR009962">
    <property type="entry name" value="DUF1488"/>
</dbReference>
<dbReference type="EMBL" id="CAJHCP010000001">
    <property type="protein sequence ID" value="CAD6509488.1"/>
    <property type="molecule type" value="Genomic_DNA"/>
</dbReference>
<feature type="region of interest" description="Disordered" evidence="1">
    <location>
        <begin position="1"/>
        <end position="65"/>
    </location>
</feature>
<accession>A0ABM8N9C5</accession>
<evidence type="ECO:0000256" key="1">
    <source>
        <dbReference type="SAM" id="MobiDB-lite"/>
    </source>
</evidence>
<gene>
    <name evidence="2" type="ORF">LMG28140_00255</name>
</gene>
<dbReference type="Gene3D" id="3.30.160.140">
    <property type="entry name" value="Shew3726-like"/>
    <property type="match status" value="1"/>
</dbReference>
<evidence type="ECO:0008006" key="4">
    <source>
        <dbReference type="Google" id="ProtNLM"/>
    </source>
</evidence>
<feature type="compositionally biased region" description="Basic and acidic residues" evidence="1">
    <location>
        <begin position="18"/>
        <end position="30"/>
    </location>
</feature>
<protein>
    <recommendedName>
        <fullName evidence="4">DUF1488 family protein</fullName>
    </recommendedName>
</protein>
<dbReference type="SUPFAM" id="SSF160272">
    <property type="entry name" value="Shew3726-like"/>
    <property type="match status" value="1"/>
</dbReference>